<feature type="compositionally biased region" description="Basic and acidic residues" evidence="1">
    <location>
        <begin position="98"/>
        <end position="112"/>
    </location>
</feature>
<feature type="compositionally biased region" description="Polar residues" evidence="1">
    <location>
        <begin position="1"/>
        <end position="16"/>
    </location>
</feature>
<name>A0AAE3FT02_9EURY</name>
<feature type="region of interest" description="Disordered" evidence="1">
    <location>
        <begin position="1"/>
        <end position="23"/>
    </location>
</feature>
<accession>A0AAE3FT02</accession>
<organism evidence="2 3">
    <name type="scientific">Natranaeroarchaeum aerophilus</name>
    <dbReference type="NCBI Taxonomy" id="2917711"/>
    <lineage>
        <taxon>Archaea</taxon>
        <taxon>Methanobacteriati</taxon>
        <taxon>Methanobacteriota</taxon>
        <taxon>Stenosarchaea group</taxon>
        <taxon>Halobacteria</taxon>
        <taxon>Halobacteriales</taxon>
        <taxon>Natronoarchaeaceae</taxon>
        <taxon>Natranaeroarchaeum</taxon>
    </lineage>
</organism>
<dbReference type="Proteomes" id="UP001202674">
    <property type="component" value="Unassembled WGS sequence"/>
</dbReference>
<sequence length="307" mass="34542">MTNQNKVNKTESQGSVPKTVRISEEKAEQLENLAESWYGSSYKQGQVVDDLIDTVSEEEGGKLMQMIEDIHNVTVSGKDGFSLYSGENTENENSETSNVREEHPELQEKAGDEPINPDEYDLSCIKGTSGIDVPDVVYSVLMHTHETDVIKRDDILDILTDDIGYAKSSSYTKCNAVFEELVEIPSLKDAIDKHTTDMAKSRTEVDTKKFGFSKKHLIRISSPCEWMKEDVDVPLTDGGYTLEPETASRIIADMYGFVANEVSDECHKGTKNYWYQMLVAYNKIMESSEEIEMEERTGNIMAAINNK</sequence>
<dbReference type="RefSeq" id="WP_250597402.1">
    <property type="nucleotide sequence ID" value="NZ_JAKRVY010000007.1"/>
</dbReference>
<feature type="region of interest" description="Disordered" evidence="1">
    <location>
        <begin position="81"/>
        <end position="117"/>
    </location>
</feature>
<keyword evidence="3" id="KW-1185">Reference proteome</keyword>
<reference evidence="2 3" key="1">
    <citation type="journal article" date="2022" name="Syst. Appl. Microbiol.">
        <title>Natronocalculus amylovorans gen. nov., sp. nov., and Natranaeroarchaeum aerophilus sp. nov., dominant culturable amylolytic natronoarchaea from hypersaline soda lakes in southwestern Siberia.</title>
        <authorList>
            <person name="Sorokin D.Y."/>
            <person name="Elcheninov A.G."/>
            <person name="Khizhniak T.V."/>
            <person name="Koenen M."/>
            <person name="Bale N.J."/>
            <person name="Damste J.S.S."/>
            <person name="Kublanov I.V."/>
        </authorList>
    </citation>
    <scope>NUCLEOTIDE SEQUENCE [LARGE SCALE GENOMIC DNA]</scope>
    <source>
        <strain evidence="2 3">AArc-St1-1</strain>
    </source>
</reference>
<evidence type="ECO:0000313" key="2">
    <source>
        <dbReference type="EMBL" id="MCL9814398.1"/>
    </source>
</evidence>
<proteinExistence type="predicted"/>
<comment type="caution">
    <text evidence="2">The sequence shown here is derived from an EMBL/GenBank/DDBJ whole genome shotgun (WGS) entry which is preliminary data.</text>
</comment>
<protein>
    <submittedName>
        <fullName evidence="2">Uncharacterized protein</fullName>
    </submittedName>
</protein>
<evidence type="ECO:0000256" key="1">
    <source>
        <dbReference type="SAM" id="MobiDB-lite"/>
    </source>
</evidence>
<gene>
    <name evidence="2" type="ORF">AArcSt11_12125</name>
</gene>
<dbReference type="AlphaFoldDB" id="A0AAE3FT02"/>
<evidence type="ECO:0000313" key="3">
    <source>
        <dbReference type="Proteomes" id="UP001202674"/>
    </source>
</evidence>
<dbReference type="EMBL" id="JAKRVY010000007">
    <property type="protein sequence ID" value="MCL9814398.1"/>
    <property type="molecule type" value="Genomic_DNA"/>
</dbReference>